<dbReference type="InterPro" id="IPR029787">
    <property type="entry name" value="Nucleotide_cyclase"/>
</dbReference>
<dbReference type="InterPro" id="IPR007029">
    <property type="entry name" value="YHS_dom"/>
</dbReference>
<dbReference type="SUPFAM" id="SSF55073">
    <property type="entry name" value="Nucleotide cyclase"/>
    <property type="match status" value="1"/>
</dbReference>
<keyword evidence="3" id="KW-1185">Reference proteome</keyword>
<dbReference type="PROSITE" id="PS50125">
    <property type="entry name" value="GUANYLATE_CYCLASE_2"/>
    <property type="match status" value="1"/>
</dbReference>
<dbReference type="Pfam" id="PF00211">
    <property type="entry name" value="Guanylate_cyc"/>
    <property type="match status" value="1"/>
</dbReference>
<dbReference type="Proteomes" id="UP001651690">
    <property type="component" value="Unassembled WGS sequence"/>
</dbReference>
<dbReference type="EMBL" id="JANDBD010000017">
    <property type="protein sequence ID" value="MCP9276533.1"/>
    <property type="molecule type" value="Genomic_DNA"/>
</dbReference>
<name>A0ABT1MBJ9_9MYCO</name>
<feature type="domain" description="Guanylate cyclase" evidence="1">
    <location>
        <begin position="20"/>
        <end position="128"/>
    </location>
</feature>
<organism evidence="2 3">
    <name type="scientific">Mycolicibacterium arenosum</name>
    <dbReference type="NCBI Taxonomy" id="2952157"/>
    <lineage>
        <taxon>Bacteria</taxon>
        <taxon>Bacillati</taxon>
        <taxon>Actinomycetota</taxon>
        <taxon>Actinomycetes</taxon>
        <taxon>Mycobacteriales</taxon>
        <taxon>Mycobacteriaceae</taxon>
        <taxon>Mycolicibacterium</taxon>
    </lineage>
</organism>
<reference evidence="2 3" key="1">
    <citation type="submission" date="2022-06" db="EMBL/GenBank/DDBJ databases">
        <title>Mycolicibacterium sp. CAU 1645 isolated from seawater.</title>
        <authorList>
            <person name="Kim W."/>
        </authorList>
    </citation>
    <scope>NUCLEOTIDE SEQUENCE [LARGE SCALE GENOMIC DNA]</scope>
    <source>
        <strain evidence="2 3">CAU 1645</strain>
    </source>
</reference>
<dbReference type="RefSeq" id="WP_255064596.1">
    <property type="nucleotide sequence ID" value="NZ_JANDBD010000017.1"/>
</dbReference>
<dbReference type="InterPro" id="IPR001054">
    <property type="entry name" value="A/G_cyclase"/>
</dbReference>
<protein>
    <submittedName>
        <fullName evidence="2">YHS domain-containing protein</fullName>
    </submittedName>
</protein>
<dbReference type="CDD" id="cd07302">
    <property type="entry name" value="CHD"/>
    <property type="match status" value="1"/>
</dbReference>
<evidence type="ECO:0000313" key="2">
    <source>
        <dbReference type="EMBL" id="MCP9276533.1"/>
    </source>
</evidence>
<proteinExistence type="predicted"/>
<comment type="caution">
    <text evidence="2">The sequence shown here is derived from an EMBL/GenBank/DDBJ whole genome shotgun (WGS) entry which is preliminary data.</text>
</comment>
<sequence>MITAMFTAAGDFEHDVVDATVIFVDMAGFTAFTEAHGDHRAAQLAETFATLATRALGPGDELIKAIGDAVLTTSENTTAALAFLRRLHDETRGIDGFPLLRAGISAGSVVKRLGDVYGSTVNTAARLVDVAEAGQVVVDGVAASALREADLIASRRLGPLALRNLGSPVEAFALDVGTRHRVHVDPICRMHVATNGSQLATVHQGASYRFCSAACQRRFDQICQSWAPSFSV</sequence>
<gene>
    <name evidence="2" type="ORF">NM203_30540</name>
</gene>
<accession>A0ABT1MBJ9</accession>
<evidence type="ECO:0000313" key="3">
    <source>
        <dbReference type="Proteomes" id="UP001651690"/>
    </source>
</evidence>
<dbReference type="Pfam" id="PF04945">
    <property type="entry name" value="YHS"/>
    <property type="match status" value="1"/>
</dbReference>
<dbReference type="Gene3D" id="3.30.70.1230">
    <property type="entry name" value="Nucleotide cyclase"/>
    <property type="match status" value="1"/>
</dbReference>
<evidence type="ECO:0000259" key="1">
    <source>
        <dbReference type="PROSITE" id="PS50125"/>
    </source>
</evidence>